<reference evidence="1 2" key="1">
    <citation type="submission" date="2015-06" db="EMBL/GenBank/DDBJ databases">
        <title>Draft genome sequence of an Alphaproteobacteria species associated to the Mediterranean sponge Oscarella lobularis.</title>
        <authorList>
            <person name="Jourda C."/>
            <person name="Santini S."/>
            <person name="Claverie J.-M."/>
        </authorList>
    </citation>
    <scope>NUCLEOTIDE SEQUENCE [LARGE SCALE GENOMIC DNA]</scope>
    <source>
        <strain evidence="1">IGS</strain>
    </source>
</reference>
<dbReference type="Proteomes" id="UP000037178">
    <property type="component" value="Unassembled WGS sequence"/>
</dbReference>
<accession>A0A0J9H5G0</accession>
<comment type="caution">
    <text evidence="1">The sequence shown here is derived from an EMBL/GenBank/DDBJ whole genome shotgun (WGS) entry which is preliminary data.</text>
</comment>
<sequence length="119" mass="12994">MVKSLNDFFTAWTMTEEQGRDAQIASATGDRIYYSDPRTEGVITDLDTLCGYVAQFLPMCPPGAKVTVADPVDSKDGHARATVHFVMSEEMQQTGQYFAELDGYGKITRLVGFAGKGAE</sequence>
<dbReference type="PATRIC" id="fig|1675527.3.peg.1056"/>
<name>A0A0J9H5G0_9RHOB</name>
<proteinExistence type="predicted"/>
<keyword evidence="2" id="KW-1185">Reference proteome</keyword>
<dbReference type="EMBL" id="LFTY01000001">
    <property type="protein sequence ID" value="KMW60828.1"/>
    <property type="molecule type" value="Genomic_DNA"/>
</dbReference>
<organism evidence="1 2">
    <name type="scientific">Candidatus Rhodobacter oscarellae</name>
    <dbReference type="NCBI Taxonomy" id="1675527"/>
    <lineage>
        <taxon>Bacteria</taxon>
        <taxon>Pseudomonadati</taxon>
        <taxon>Pseudomonadota</taxon>
        <taxon>Alphaproteobacteria</taxon>
        <taxon>Rhodobacterales</taxon>
        <taxon>Rhodobacter group</taxon>
        <taxon>Rhodobacter</taxon>
    </lineage>
</organism>
<evidence type="ECO:0000313" key="2">
    <source>
        <dbReference type="Proteomes" id="UP000037178"/>
    </source>
</evidence>
<gene>
    <name evidence="1" type="ORF">AIOL_000993</name>
</gene>
<dbReference type="OrthoDB" id="7658823at2"/>
<dbReference type="Gene3D" id="3.10.450.50">
    <property type="match status" value="1"/>
</dbReference>
<evidence type="ECO:0000313" key="1">
    <source>
        <dbReference type="EMBL" id="KMW60828.1"/>
    </source>
</evidence>
<dbReference type="STRING" id="1675527.AIOL_000993"/>
<dbReference type="SUPFAM" id="SSF54427">
    <property type="entry name" value="NTF2-like"/>
    <property type="match status" value="1"/>
</dbReference>
<protein>
    <recommendedName>
        <fullName evidence="3">SnoaL-like domain-containing protein</fullName>
    </recommendedName>
</protein>
<evidence type="ECO:0008006" key="3">
    <source>
        <dbReference type="Google" id="ProtNLM"/>
    </source>
</evidence>
<dbReference type="AlphaFoldDB" id="A0A0J9H5G0"/>
<dbReference type="InterPro" id="IPR032710">
    <property type="entry name" value="NTF2-like_dom_sf"/>
</dbReference>
<dbReference type="RefSeq" id="WP_049641861.1">
    <property type="nucleotide sequence ID" value="NZ_LFTY01000001.1"/>
</dbReference>